<accession>A0A0F9FAR1</accession>
<protein>
    <submittedName>
        <fullName evidence="1">Uncharacterized protein</fullName>
    </submittedName>
</protein>
<comment type="caution">
    <text evidence="1">The sequence shown here is derived from an EMBL/GenBank/DDBJ whole genome shotgun (WGS) entry which is preliminary data.</text>
</comment>
<organism evidence="1">
    <name type="scientific">marine sediment metagenome</name>
    <dbReference type="NCBI Taxonomy" id="412755"/>
    <lineage>
        <taxon>unclassified sequences</taxon>
        <taxon>metagenomes</taxon>
        <taxon>ecological metagenomes</taxon>
    </lineage>
</organism>
<name>A0A0F9FAR1_9ZZZZ</name>
<reference evidence="1" key="1">
    <citation type="journal article" date="2015" name="Nature">
        <title>Complex archaea that bridge the gap between prokaryotes and eukaryotes.</title>
        <authorList>
            <person name="Spang A."/>
            <person name="Saw J.H."/>
            <person name="Jorgensen S.L."/>
            <person name="Zaremba-Niedzwiedzka K."/>
            <person name="Martijn J."/>
            <person name="Lind A.E."/>
            <person name="van Eijk R."/>
            <person name="Schleper C."/>
            <person name="Guy L."/>
            <person name="Ettema T.J."/>
        </authorList>
    </citation>
    <scope>NUCLEOTIDE SEQUENCE</scope>
</reference>
<dbReference type="EMBL" id="LAZR01022022">
    <property type="protein sequence ID" value="KKL83293.1"/>
    <property type="molecule type" value="Genomic_DNA"/>
</dbReference>
<gene>
    <name evidence="1" type="ORF">LCGC14_1976170</name>
</gene>
<sequence>YYNEVAGDLHISPSTEELTSIVSKEVK</sequence>
<feature type="non-terminal residue" evidence="1">
    <location>
        <position position="1"/>
    </location>
</feature>
<dbReference type="AlphaFoldDB" id="A0A0F9FAR1"/>
<proteinExistence type="predicted"/>
<evidence type="ECO:0000313" key="1">
    <source>
        <dbReference type="EMBL" id="KKL83293.1"/>
    </source>
</evidence>